<evidence type="ECO:0000313" key="8">
    <source>
        <dbReference type="Proteomes" id="UP001367508"/>
    </source>
</evidence>
<dbReference type="CDD" id="cd10017">
    <property type="entry name" value="B3_DNA"/>
    <property type="match status" value="3"/>
</dbReference>
<dbReference type="EMBL" id="JAYMYQ010000010">
    <property type="protein sequence ID" value="KAK7308480.1"/>
    <property type="molecule type" value="Genomic_DNA"/>
</dbReference>
<feature type="domain" description="TF-B3" evidence="6">
    <location>
        <begin position="239"/>
        <end position="330"/>
    </location>
</feature>
<dbReference type="AlphaFoldDB" id="A0AAN9PQP6"/>
<feature type="domain" description="TF-B3" evidence="6">
    <location>
        <begin position="9"/>
        <end position="102"/>
    </location>
</feature>
<name>A0AAN9PQP6_CANGL</name>
<dbReference type="GO" id="GO:0003677">
    <property type="term" value="F:DNA binding"/>
    <property type="evidence" value="ECO:0007669"/>
    <property type="project" value="UniProtKB-KW"/>
</dbReference>
<evidence type="ECO:0000256" key="3">
    <source>
        <dbReference type="ARBA" id="ARBA00023125"/>
    </source>
</evidence>
<comment type="caution">
    <text evidence="7">The sequence shown here is derived from an EMBL/GenBank/DDBJ whole genome shotgun (WGS) entry which is preliminary data.</text>
</comment>
<dbReference type="SUPFAM" id="SSF101936">
    <property type="entry name" value="DNA-binding pseudobarrel domain"/>
    <property type="match status" value="3"/>
</dbReference>
<dbReference type="InterPro" id="IPR050655">
    <property type="entry name" value="Plant_B3_domain"/>
</dbReference>
<keyword evidence="3" id="KW-0238">DNA-binding</keyword>
<proteinExistence type="predicted"/>
<evidence type="ECO:0000256" key="2">
    <source>
        <dbReference type="ARBA" id="ARBA00023015"/>
    </source>
</evidence>
<protein>
    <recommendedName>
        <fullName evidence="6">TF-B3 domain-containing protein</fullName>
    </recommendedName>
</protein>
<organism evidence="7 8">
    <name type="scientific">Canavalia gladiata</name>
    <name type="common">Sword bean</name>
    <name type="synonym">Dolichos gladiatus</name>
    <dbReference type="NCBI Taxonomy" id="3824"/>
    <lineage>
        <taxon>Eukaryota</taxon>
        <taxon>Viridiplantae</taxon>
        <taxon>Streptophyta</taxon>
        <taxon>Embryophyta</taxon>
        <taxon>Tracheophyta</taxon>
        <taxon>Spermatophyta</taxon>
        <taxon>Magnoliopsida</taxon>
        <taxon>eudicotyledons</taxon>
        <taxon>Gunneridae</taxon>
        <taxon>Pentapetalae</taxon>
        <taxon>rosids</taxon>
        <taxon>fabids</taxon>
        <taxon>Fabales</taxon>
        <taxon>Fabaceae</taxon>
        <taxon>Papilionoideae</taxon>
        <taxon>50 kb inversion clade</taxon>
        <taxon>NPAAA clade</taxon>
        <taxon>indigoferoid/millettioid clade</taxon>
        <taxon>Phaseoleae</taxon>
        <taxon>Canavalia</taxon>
    </lineage>
</organism>
<evidence type="ECO:0000256" key="1">
    <source>
        <dbReference type="ARBA" id="ARBA00004123"/>
    </source>
</evidence>
<dbReference type="Pfam" id="PF02362">
    <property type="entry name" value="B3"/>
    <property type="match status" value="3"/>
</dbReference>
<dbReference type="PANTHER" id="PTHR31920:SF108">
    <property type="entry name" value="B3 DOMAIN-CONTAINING TRANSCRIPTION FACTOR VRN1-LIKE"/>
    <property type="match status" value="1"/>
</dbReference>
<evidence type="ECO:0000313" key="7">
    <source>
        <dbReference type="EMBL" id="KAK7308480.1"/>
    </source>
</evidence>
<dbReference type="Proteomes" id="UP001367508">
    <property type="component" value="Unassembled WGS sequence"/>
</dbReference>
<dbReference type="SMART" id="SM01019">
    <property type="entry name" value="B3"/>
    <property type="match status" value="3"/>
</dbReference>
<dbReference type="PANTHER" id="PTHR31920">
    <property type="entry name" value="B3 DOMAIN-CONTAINING"/>
    <property type="match status" value="1"/>
</dbReference>
<reference evidence="7 8" key="1">
    <citation type="submission" date="2024-01" db="EMBL/GenBank/DDBJ databases">
        <title>The genomes of 5 underutilized Papilionoideae crops provide insights into root nodulation and disease resistanc.</title>
        <authorList>
            <person name="Jiang F."/>
        </authorList>
    </citation>
    <scope>NUCLEOTIDE SEQUENCE [LARGE SCALE GENOMIC DNA]</scope>
    <source>
        <strain evidence="7">LVBAO_FW01</strain>
        <tissue evidence="7">Leaves</tissue>
    </source>
</reference>
<accession>A0AAN9PQP6</accession>
<comment type="subcellular location">
    <subcellularLocation>
        <location evidence="1">Nucleus</location>
    </subcellularLocation>
</comment>
<dbReference type="GO" id="GO:0005634">
    <property type="term" value="C:nucleus"/>
    <property type="evidence" value="ECO:0007669"/>
    <property type="project" value="UniProtKB-SubCell"/>
</dbReference>
<dbReference type="InterPro" id="IPR015300">
    <property type="entry name" value="DNA-bd_pseudobarrel_sf"/>
</dbReference>
<feature type="domain" description="TF-B3" evidence="6">
    <location>
        <begin position="391"/>
        <end position="485"/>
    </location>
</feature>
<keyword evidence="5" id="KW-0539">Nucleus</keyword>
<sequence length="486" mass="55904">MTVMASATRFFKIILETCLQDGNLMIPRKFTREYSGNMSNPVFLKTPNGTEWKVHWTKYEADIWFEKGWREFATYYTLKHGYLMVFEYQETCHMEVHIFDTSGLEIKYPSHDPQNEQDHNLDHIINNEFFEVLDEVTPTKKAKQNPPTLCPEPLKKMRTSTLGVVGGSCNLQQRPQHVQINDNQSQDTKFKKSTLPSVKEELNEETNNPCSETEKMDQLTCKIKAVLNRAATFRSNNPSFTVVLQHSYVYGRSLNIPSKFAKRYLKENPMDIELQSLDGSSWGVSYSLGRLYKGWSAFTSDNDLKMLDVCLFELIKSQGICLRVRIFRLSEETRSFLSPGDGVSYIAPGVIPYFRGQTFIPNQVGQVKVDSSKNAKVAMQEARNFISDNPFFKVNIKADHHHDYRPCVPSAFMRNYFSNKKIVLLQFGKILTPVSLLRYADVPTKLSKGWPEFMKESNLLAGDVCVFELINKEDAVLQVHIFRTQP</sequence>
<keyword evidence="4" id="KW-0804">Transcription</keyword>
<keyword evidence="8" id="KW-1185">Reference proteome</keyword>
<evidence type="ECO:0000256" key="4">
    <source>
        <dbReference type="ARBA" id="ARBA00023163"/>
    </source>
</evidence>
<dbReference type="PROSITE" id="PS50863">
    <property type="entry name" value="B3"/>
    <property type="match status" value="3"/>
</dbReference>
<dbReference type="Gene3D" id="2.40.330.10">
    <property type="entry name" value="DNA-binding pseudobarrel domain"/>
    <property type="match status" value="3"/>
</dbReference>
<evidence type="ECO:0000259" key="6">
    <source>
        <dbReference type="PROSITE" id="PS50863"/>
    </source>
</evidence>
<evidence type="ECO:0000256" key="5">
    <source>
        <dbReference type="ARBA" id="ARBA00023242"/>
    </source>
</evidence>
<gene>
    <name evidence="7" type="ORF">VNO77_42087</name>
</gene>
<keyword evidence="2" id="KW-0805">Transcription regulation</keyword>
<dbReference type="InterPro" id="IPR003340">
    <property type="entry name" value="B3_DNA-bd"/>
</dbReference>